<feature type="domain" description="Chitin-binding type-4" evidence="8">
    <location>
        <begin position="54"/>
        <end position="246"/>
    </location>
</feature>
<keyword evidence="3" id="KW-0186">Copper</keyword>
<dbReference type="Proteomes" id="UP001234178">
    <property type="component" value="Unassembled WGS sequence"/>
</dbReference>
<evidence type="ECO:0000259" key="8">
    <source>
        <dbReference type="Pfam" id="PF03067"/>
    </source>
</evidence>
<evidence type="ECO:0000256" key="1">
    <source>
        <dbReference type="ARBA" id="ARBA00001973"/>
    </source>
</evidence>
<keyword evidence="4" id="KW-1015">Disulfide bond</keyword>
<dbReference type="PANTHER" id="PTHR36575:SF2">
    <property type="entry name" value="CHITIN-BINDING TYPE-4 DOMAIN-CONTAINING PROTEIN-RELATED"/>
    <property type="match status" value="1"/>
</dbReference>
<sequence length="562" mass="61428">MEQLNATNHSSTVVNSEQFTLTAVSVMNLLAQLEWRAIALAILASILVTLVDGHGRLFDPPSRSTAWRVGFDTPKDYNDMEGFCGGFDRQWLVNSGRCGVCGDPYDEVIKPHEAPGGLFATGTIVRNYTQGQIIPVTIQITATHRGFYEFKLCPNNNPKKDPTQDCFERYPLNFVDETGATDPTFNMEKLSPATYQVQIQLPPEVTCSQCIIQWTYVTGNRWGVCPDGSSRLGCGPQESFRACSDVAIAPFGDISPQTTTVAPISVATVLLTTSSTSTPTAGIRPTTTQATAITSVSPLVTATAVTSPSAPPFLMTTTRRPVRPTRPLRPVRPMRPTRPTPPTIWSTTQRPGTAPVFTISPIFGLLTRPPIQAILRPTVLPTSPTPATTVRPVPVPSVDSVECTNYVPVASQNSMPGMRVWCNNNCRLGVIRLVVMMKHQIRFYSLIKIFTILTAMVSLANGHGRLRDPPSRSSAWRDGFKVPPDYNDTEGFCGGYERQWLVNKGKCGICGDPFDEIIKPHEAPGGVFATGTITRTYTEGQVIPVKIDITALHKGKLCDKFR</sequence>
<keyword evidence="5" id="KW-0325">Glycoprotein</keyword>
<evidence type="ECO:0000256" key="4">
    <source>
        <dbReference type="ARBA" id="ARBA00023157"/>
    </source>
</evidence>
<keyword evidence="2" id="KW-0479">Metal-binding</keyword>
<name>A0ABR0B2N2_9CRUS</name>
<dbReference type="EMBL" id="JAOYFB010000040">
    <property type="protein sequence ID" value="KAK4035962.1"/>
    <property type="molecule type" value="Genomic_DNA"/>
</dbReference>
<feature type="domain" description="Chitin-binding type-4" evidence="8">
    <location>
        <begin position="463"/>
        <end position="555"/>
    </location>
</feature>
<comment type="similarity">
    <text evidence="6">Belongs to the polysaccharide monooxygenase AA13 family.</text>
</comment>
<evidence type="ECO:0000256" key="7">
    <source>
        <dbReference type="SAM" id="MobiDB-lite"/>
    </source>
</evidence>
<accession>A0ABR0B2N2</accession>
<gene>
    <name evidence="9" type="ORF">OUZ56_028040</name>
</gene>
<evidence type="ECO:0000313" key="9">
    <source>
        <dbReference type="EMBL" id="KAK4035962.1"/>
    </source>
</evidence>
<evidence type="ECO:0000256" key="3">
    <source>
        <dbReference type="ARBA" id="ARBA00023008"/>
    </source>
</evidence>
<feature type="region of interest" description="Disordered" evidence="7">
    <location>
        <begin position="310"/>
        <end position="350"/>
    </location>
</feature>
<dbReference type="InterPro" id="IPR052282">
    <property type="entry name" value="Starch-active_LPMO"/>
</dbReference>
<dbReference type="PANTHER" id="PTHR36575">
    <property type="entry name" value="BINDING PROTEIN, PUTATIVE (AFU_ORTHOLOGUE AFUA_1G14430)-RELATED"/>
    <property type="match status" value="1"/>
</dbReference>
<organism evidence="9 10">
    <name type="scientific">Daphnia magna</name>
    <dbReference type="NCBI Taxonomy" id="35525"/>
    <lineage>
        <taxon>Eukaryota</taxon>
        <taxon>Metazoa</taxon>
        <taxon>Ecdysozoa</taxon>
        <taxon>Arthropoda</taxon>
        <taxon>Crustacea</taxon>
        <taxon>Branchiopoda</taxon>
        <taxon>Diplostraca</taxon>
        <taxon>Cladocera</taxon>
        <taxon>Anomopoda</taxon>
        <taxon>Daphniidae</taxon>
        <taxon>Daphnia</taxon>
    </lineage>
</organism>
<keyword evidence="10" id="KW-1185">Reference proteome</keyword>
<evidence type="ECO:0000256" key="2">
    <source>
        <dbReference type="ARBA" id="ARBA00022723"/>
    </source>
</evidence>
<evidence type="ECO:0000313" key="10">
    <source>
        <dbReference type="Proteomes" id="UP001234178"/>
    </source>
</evidence>
<dbReference type="Pfam" id="PF03067">
    <property type="entry name" value="LPMO_10"/>
    <property type="match status" value="2"/>
</dbReference>
<protein>
    <recommendedName>
        <fullName evidence="8">Chitin-binding type-4 domain-containing protein</fullName>
    </recommendedName>
</protein>
<proteinExistence type="inferred from homology"/>
<dbReference type="InterPro" id="IPR004302">
    <property type="entry name" value="Cellulose/chitin-bd_N"/>
</dbReference>
<reference evidence="9 10" key="1">
    <citation type="journal article" date="2023" name="Nucleic Acids Res.">
        <title>The hologenome of Daphnia magna reveals possible DNA methylation and microbiome-mediated evolution of the host genome.</title>
        <authorList>
            <person name="Chaturvedi A."/>
            <person name="Li X."/>
            <person name="Dhandapani V."/>
            <person name="Marshall H."/>
            <person name="Kissane S."/>
            <person name="Cuenca-Cambronero M."/>
            <person name="Asole G."/>
            <person name="Calvet F."/>
            <person name="Ruiz-Romero M."/>
            <person name="Marangio P."/>
            <person name="Guigo R."/>
            <person name="Rago D."/>
            <person name="Mirbahai L."/>
            <person name="Eastwood N."/>
            <person name="Colbourne J.K."/>
            <person name="Zhou J."/>
            <person name="Mallon E."/>
            <person name="Orsini L."/>
        </authorList>
    </citation>
    <scope>NUCLEOTIDE SEQUENCE [LARGE SCALE GENOMIC DNA]</scope>
    <source>
        <strain evidence="9">LRV0_1</strain>
    </source>
</reference>
<comment type="cofactor">
    <cofactor evidence="1">
        <name>Cu(2+)</name>
        <dbReference type="ChEBI" id="CHEBI:29036"/>
    </cofactor>
</comment>
<evidence type="ECO:0000256" key="6">
    <source>
        <dbReference type="ARBA" id="ARBA00034311"/>
    </source>
</evidence>
<evidence type="ECO:0000256" key="5">
    <source>
        <dbReference type="ARBA" id="ARBA00023180"/>
    </source>
</evidence>
<comment type="caution">
    <text evidence="9">The sequence shown here is derived from an EMBL/GenBank/DDBJ whole genome shotgun (WGS) entry which is preliminary data.</text>
</comment>